<keyword evidence="5" id="KW-1185">Reference proteome</keyword>
<evidence type="ECO:0000313" key="4">
    <source>
        <dbReference type="EMBL" id="NTY59886.1"/>
    </source>
</evidence>
<evidence type="ECO:0000313" key="5">
    <source>
        <dbReference type="Proteomes" id="UP000708347"/>
    </source>
</evidence>
<name>A0ABX2JQC7_9MYCO</name>
<proteinExistence type="predicted"/>
<evidence type="ECO:0000256" key="3">
    <source>
        <dbReference type="SAM" id="SignalP"/>
    </source>
</evidence>
<comment type="caution">
    <text evidence="4">The sequence shown here is derived from an EMBL/GenBank/DDBJ whole genome shotgun (WGS) entry which is preliminary data.</text>
</comment>
<dbReference type="RefSeq" id="WP_174397699.1">
    <property type="nucleotide sequence ID" value="NZ_VBSB01000005.1"/>
</dbReference>
<dbReference type="Proteomes" id="UP000708347">
    <property type="component" value="Unassembled WGS sequence"/>
</dbReference>
<feature type="compositionally biased region" description="Gly residues" evidence="1">
    <location>
        <begin position="183"/>
        <end position="193"/>
    </location>
</feature>
<reference evidence="4 5" key="1">
    <citation type="submission" date="2019-05" db="EMBL/GenBank/DDBJ databases">
        <title>Mycolicibacterium sphagni ENV482 genome assembly.</title>
        <authorList>
            <person name="Chen W."/>
            <person name="Faulkner N.W."/>
            <person name="Hyman M.R."/>
        </authorList>
    </citation>
    <scope>NUCLEOTIDE SEQUENCE [LARGE SCALE GENOMIC DNA]</scope>
    <source>
        <strain evidence="4 5">ENV482</strain>
    </source>
</reference>
<dbReference type="EMBL" id="VBSB01000005">
    <property type="protein sequence ID" value="NTY59886.1"/>
    <property type="molecule type" value="Genomic_DNA"/>
</dbReference>
<feature type="region of interest" description="Disordered" evidence="1">
    <location>
        <begin position="35"/>
        <end position="105"/>
    </location>
</feature>
<feature type="transmembrane region" description="Helical" evidence="2">
    <location>
        <begin position="305"/>
        <end position="328"/>
    </location>
</feature>
<feature type="region of interest" description="Disordered" evidence="1">
    <location>
        <begin position="177"/>
        <end position="289"/>
    </location>
</feature>
<gene>
    <name evidence="4" type="ORF">FEG63_10020</name>
</gene>
<keyword evidence="3" id="KW-0732">Signal</keyword>
<keyword evidence="2" id="KW-0472">Membrane</keyword>
<protein>
    <submittedName>
        <fullName evidence="4">Uncharacterized protein</fullName>
    </submittedName>
</protein>
<keyword evidence="2" id="KW-0812">Transmembrane</keyword>
<feature type="signal peptide" evidence="3">
    <location>
        <begin position="1"/>
        <end position="28"/>
    </location>
</feature>
<accession>A0ABX2JQC7</accession>
<feature type="compositionally biased region" description="Pro residues" evidence="1">
    <location>
        <begin position="200"/>
        <end position="212"/>
    </location>
</feature>
<organism evidence="4 5">
    <name type="scientific">Mycolicibacterium sphagni</name>
    <dbReference type="NCBI Taxonomy" id="1786"/>
    <lineage>
        <taxon>Bacteria</taxon>
        <taxon>Bacillati</taxon>
        <taxon>Actinomycetota</taxon>
        <taxon>Actinomycetes</taxon>
        <taxon>Mycobacteriales</taxon>
        <taxon>Mycobacteriaceae</taxon>
        <taxon>Mycolicibacterium</taxon>
    </lineage>
</organism>
<feature type="chain" id="PRO_5047386878" evidence="3">
    <location>
        <begin position="29"/>
        <end position="347"/>
    </location>
</feature>
<sequence length="347" mass="35168">MNRSPMKAAAISWVIACGLLCGGTGMLGAPMSAADPGTVGNSHGGPDANGRSDSNDARPGGRPGAHRPGGPRKPRGTDTKPGTTRPDGGVVADSRRYHGLPDGHWHPGMPGHHGWPHHGWPDSDGPHSGWPFPHFPHFPPIVLPPLPPFPPLHWPRAEVGDGVGIVGVARPPSLGIGQAPEAVGGGGGGGGGRIDLRPRTIPPGEPGQPGEPPAVSAEDGTVGPASLEPPPITMPPLIGLGPVSPPLIRPIGPGAEPGPRTGPGRESTTTRERPPATSAGAGTEMPPSTRVGYPRYLREAKMGEVAALALPGFAGILALTALGGVVGYRQAKAGHVVRSAGTTRFVQ</sequence>
<evidence type="ECO:0000256" key="2">
    <source>
        <dbReference type="SAM" id="Phobius"/>
    </source>
</evidence>
<keyword evidence="2" id="KW-1133">Transmembrane helix</keyword>
<evidence type="ECO:0000256" key="1">
    <source>
        <dbReference type="SAM" id="MobiDB-lite"/>
    </source>
</evidence>
<feature type="compositionally biased region" description="Basic and acidic residues" evidence="1">
    <location>
        <begin position="93"/>
        <end position="105"/>
    </location>
</feature>